<dbReference type="PANTHER" id="PTHR43640">
    <property type="entry name" value="OS07G0260300 PROTEIN"/>
    <property type="match status" value="1"/>
</dbReference>
<keyword evidence="4" id="KW-1185">Reference proteome</keyword>
<feature type="chain" id="PRO_5045208686" evidence="1">
    <location>
        <begin position="25"/>
        <end position="205"/>
    </location>
</feature>
<dbReference type="InterPro" id="IPR047262">
    <property type="entry name" value="PRX-like1"/>
</dbReference>
<keyword evidence="1" id="KW-0732">Signal</keyword>
<dbReference type="Gene3D" id="3.40.30.10">
    <property type="entry name" value="Glutaredoxin"/>
    <property type="match status" value="1"/>
</dbReference>
<evidence type="ECO:0000259" key="2">
    <source>
        <dbReference type="PROSITE" id="PS51352"/>
    </source>
</evidence>
<dbReference type="RefSeq" id="WP_256612603.1">
    <property type="nucleotide sequence ID" value="NZ_JANIBM010000046.1"/>
</dbReference>
<comment type="caution">
    <text evidence="3">The sequence shown here is derived from an EMBL/GenBank/DDBJ whole genome shotgun (WGS) entry which is preliminary data.</text>
</comment>
<dbReference type="InterPro" id="IPR036249">
    <property type="entry name" value="Thioredoxin-like_sf"/>
</dbReference>
<dbReference type="SUPFAM" id="SSF52833">
    <property type="entry name" value="Thioredoxin-like"/>
    <property type="match status" value="1"/>
</dbReference>
<organism evidence="3 4">
    <name type="scientific">Methylomonas aurea</name>
    <dbReference type="NCBI Taxonomy" id="2952224"/>
    <lineage>
        <taxon>Bacteria</taxon>
        <taxon>Pseudomonadati</taxon>
        <taxon>Pseudomonadota</taxon>
        <taxon>Gammaproteobacteria</taxon>
        <taxon>Methylococcales</taxon>
        <taxon>Methylococcaceae</taxon>
        <taxon>Methylomonas</taxon>
    </lineage>
</organism>
<proteinExistence type="predicted"/>
<name>A0ABT1UMF2_9GAMM</name>
<feature type="signal peptide" evidence="1">
    <location>
        <begin position="1"/>
        <end position="24"/>
    </location>
</feature>
<evidence type="ECO:0000313" key="4">
    <source>
        <dbReference type="Proteomes" id="UP001524569"/>
    </source>
</evidence>
<protein>
    <submittedName>
        <fullName evidence="3">Redoxin domain-containing protein</fullName>
    </submittedName>
</protein>
<dbReference type="InterPro" id="IPR000866">
    <property type="entry name" value="AhpC/TSA"/>
</dbReference>
<evidence type="ECO:0000256" key="1">
    <source>
        <dbReference type="SAM" id="SignalP"/>
    </source>
</evidence>
<dbReference type="InterPro" id="IPR013766">
    <property type="entry name" value="Thioredoxin_domain"/>
</dbReference>
<sequence>MSLHRLIGLFAFSFGLLASASAGAEPVVGQPAPAFTGTAVEGGSLNLADLRGKTVILEWTNHECPFVQKHYESGNIPKLQKQAASQGIVWLQVISSGPDKQGFVDAATAKKLNQDRGATPANTLLDSSGAIGKLYAATNTPQLFIIDPKGVLLYKGGIDSIASADKDDIASAENYIDSALKELAAGKPISKAATKPYGCTVKYGS</sequence>
<evidence type="ECO:0000313" key="3">
    <source>
        <dbReference type="EMBL" id="MCQ8183388.1"/>
    </source>
</evidence>
<dbReference type="Pfam" id="PF00578">
    <property type="entry name" value="AhpC-TSA"/>
    <property type="match status" value="1"/>
</dbReference>
<dbReference type="PROSITE" id="PS51352">
    <property type="entry name" value="THIOREDOXIN_2"/>
    <property type="match status" value="1"/>
</dbReference>
<dbReference type="EMBL" id="JANIBM010000046">
    <property type="protein sequence ID" value="MCQ8183388.1"/>
    <property type="molecule type" value="Genomic_DNA"/>
</dbReference>
<feature type="domain" description="Thioredoxin" evidence="2">
    <location>
        <begin position="26"/>
        <end position="181"/>
    </location>
</feature>
<dbReference type="PANTHER" id="PTHR43640:SF1">
    <property type="entry name" value="THIOREDOXIN-DEPENDENT PEROXIREDOXIN"/>
    <property type="match status" value="1"/>
</dbReference>
<reference evidence="3 4" key="1">
    <citation type="submission" date="2022-07" db="EMBL/GenBank/DDBJ databases">
        <title>Methylomonas rivi sp. nov., Methylomonas rosea sp. nov., Methylomonas aureus sp. nov. and Methylomonas subterranea sp. nov., four novel methanotrophs isolated from a freshwater creek and the deep terrestrial subsurface.</title>
        <authorList>
            <person name="Abin C."/>
            <person name="Sankaranarayanan K."/>
            <person name="Garner C."/>
            <person name="Sindelar R."/>
            <person name="Kotary K."/>
            <person name="Garner R."/>
            <person name="Barclay S."/>
            <person name="Lawson P."/>
            <person name="Krumholz L."/>
        </authorList>
    </citation>
    <scope>NUCLEOTIDE SEQUENCE [LARGE SCALE GENOMIC DNA]</scope>
    <source>
        <strain evidence="3 4">SURF-1</strain>
    </source>
</reference>
<gene>
    <name evidence="3" type="ORF">NP603_19910</name>
</gene>
<dbReference type="Proteomes" id="UP001524569">
    <property type="component" value="Unassembled WGS sequence"/>
</dbReference>
<accession>A0ABT1UMF2</accession>